<organism evidence="2 3">
    <name type="scientific">Stylosanthes scabra</name>
    <dbReference type="NCBI Taxonomy" id="79078"/>
    <lineage>
        <taxon>Eukaryota</taxon>
        <taxon>Viridiplantae</taxon>
        <taxon>Streptophyta</taxon>
        <taxon>Embryophyta</taxon>
        <taxon>Tracheophyta</taxon>
        <taxon>Spermatophyta</taxon>
        <taxon>Magnoliopsida</taxon>
        <taxon>eudicotyledons</taxon>
        <taxon>Gunneridae</taxon>
        <taxon>Pentapetalae</taxon>
        <taxon>rosids</taxon>
        <taxon>fabids</taxon>
        <taxon>Fabales</taxon>
        <taxon>Fabaceae</taxon>
        <taxon>Papilionoideae</taxon>
        <taxon>50 kb inversion clade</taxon>
        <taxon>dalbergioids sensu lato</taxon>
        <taxon>Dalbergieae</taxon>
        <taxon>Pterocarpus clade</taxon>
        <taxon>Stylosanthes</taxon>
    </lineage>
</organism>
<reference evidence="2 3" key="1">
    <citation type="journal article" date="2023" name="Plants (Basel)">
        <title>Bridging the Gap: Combining Genomics and Transcriptomics Approaches to Understand Stylosanthes scabra, an Orphan Legume from the Brazilian Caatinga.</title>
        <authorList>
            <person name="Ferreira-Neto J.R.C."/>
            <person name="da Silva M.D."/>
            <person name="Binneck E."/>
            <person name="de Melo N.F."/>
            <person name="da Silva R.H."/>
            <person name="de Melo A.L.T.M."/>
            <person name="Pandolfi V."/>
            <person name="Bustamante F.O."/>
            <person name="Brasileiro-Vidal A.C."/>
            <person name="Benko-Iseppon A.M."/>
        </authorList>
    </citation>
    <scope>NUCLEOTIDE SEQUENCE [LARGE SCALE GENOMIC DNA]</scope>
    <source>
        <tissue evidence="2">Leaves</tissue>
    </source>
</reference>
<dbReference type="Proteomes" id="UP001341840">
    <property type="component" value="Unassembled WGS sequence"/>
</dbReference>
<name>A0ABU6VI81_9FABA</name>
<sequence>MTKNYPTWQYQAWLTIQTLSVEDHLDPTKTSSKLATGNDESAKSVTQTTIITATDAQPRGTPTLTTTSVSLGCVKKTRTIDEYLTKISAILESLAAASYTLSDDDHI</sequence>
<evidence type="ECO:0000313" key="3">
    <source>
        <dbReference type="Proteomes" id="UP001341840"/>
    </source>
</evidence>
<dbReference type="EMBL" id="JASCZI010151481">
    <property type="protein sequence ID" value="MED6173102.1"/>
    <property type="molecule type" value="Genomic_DNA"/>
</dbReference>
<feature type="region of interest" description="Disordered" evidence="1">
    <location>
        <begin position="27"/>
        <end position="64"/>
    </location>
</feature>
<gene>
    <name evidence="2" type="ORF">PIB30_056192</name>
</gene>
<feature type="compositionally biased region" description="Low complexity" evidence="1">
    <location>
        <begin position="46"/>
        <end position="57"/>
    </location>
</feature>
<comment type="caution">
    <text evidence="2">The sequence shown here is derived from an EMBL/GenBank/DDBJ whole genome shotgun (WGS) entry which is preliminary data.</text>
</comment>
<keyword evidence="3" id="KW-1185">Reference proteome</keyword>
<protein>
    <submittedName>
        <fullName evidence="2">Uncharacterized protein</fullName>
    </submittedName>
</protein>
<evidence type="ECO:0000256" key="1">
    <source>
        <dbReference type="SAM" id="MobiDB-lite"/>
    </source>
</evidence>
<accession>A0ABU6VI81</accession>
<evidence type="ECO:0000313" key="2">
    <source>
        <dbReference type="EMBL" id="MED6173102.1"/>
    </source>
</evidence>
<feature type="compositionally biased region" description="Polar residues" evidence="1">
    <location>
        <begin position="28"/>
        <end position="45"/>
    </location>
</feature>
<proteinExistence type="predicted"/>